<feature type="transmembrane region" description="Helical" evidence="6">
    <location>
        <begin position="193"/>
        <end position="212"/>
    </location>
</feature>
<dbReference type="OrthoDB" id="8688375at2"/>
<feature type="domain" description="EamA" evidence="7">
    <location>
        <begin position="164"/>
        <end position="299"/>
    </location>
</feature>
<dbReference type="PANTHER" id="PTHR32322">
    <property type="entry name" value="INNER MEMBRANE TRANSPORTER"/>
    <property type="match status" value="1"/>
</dbReference>
<evidence type="ECO:0000256" key="1">
    <source>
        <dbReference type="ARBA" id="ARBA00004141"/>
    </source>
</evidence>
<proteinExistence type="inferred from homology"/>
<feature type="transmembrane region" description="Helical" evidence="6">
    <location>
        <begin position="137"/>
        <end position="155"/>
    </location>
</feature>
<evidence type="ECO:0000259" key="7">
    <source>
        <dbReference type="Pfam" id="PF00892"/>
    </source>
</evidence>
<dbReference type="InterPro" id="IPR050638">
    <property type="entry name" value="AA-Vitamin_Transporters"/>
</dbReference>
<evidence type="ECO:0000256" key="4">
    <source>
        <dbReference type="ARBA" id="ARBA00022989"/>
    </source>
</evidence>
<dbReference type="SUPFAM" id="SSF103481">
    <property type="entry name" value="Multidrug resistance efflux transporter EmrE"/>
    <property type="match status" value="2"/>
</dbReference>
<dbReference type="PANTHER" id="PTHR32322:SF2">
    <property type="entry name" value="EAMA DOMAIN-CONTAINING PROTEIN"/>
    <property type="match status" value="1"/>
</dbReference>
<evidence type="ECO:0000256" key="5">
    <source>
        <dbReference type="ARBA" id="ARBA00023136"/>
    </source>
</evidence>
<dbReference type="Proteomes" id="UP000193200">
    <property type="component" value="Unassembled WGS sequence"/>
</dbReference>
<feature type="domain" description="EamA" evidence="7">
    <location>
        <begin position="19"/>
        <end position="150"/>
    </location>
</feature>
<dbReference type="AlphaFoldDB" id="A0A1Y5TDQ3"/>
<name>A0A1Y5TDQ3_9PROT</name>
<feature type="transmembrane region" description="Helical" evidence="6">
    <location>
        <begin position="161"/>
        <end position="181"/>
    </location>
</feature>
<sequence length="308" mass="32330">MSLPLKTAGGAGPSLWLYLPLFGLGMLWGFSFSAAKIAISTGGHPAGIALWQAFGGALILFAVAVSRGKRPVIDRAHLRYYAASGLVGVAIPSTSIYVAAPHLPASIMAILVSTGPMMTYLFALLLRMERFERRRALGIVVGFGGVALLVGPSAALPDRAAAGWALVALIAPICYASQNIVATRLRPADSDSMALACGMLAVAATFLAAYVVPFDVVYDIAPPWDRTHAAILSLVLIAGLSQTVFFFVIGRAGPVFTSQVGYFVTLCGVVWGIVLFGERLDESVWISLALLLLGVALVSPKRYGPAPV</sequence>
<accession>A0A1Y5TDQ3</accession>
<comment type="subcellular location">
    <subcellularLocation>
        <location evidence="1">Membrane</location>
        <topology evidence="1">Multi-pass membrane protein</topology>
    </subcellularLocation>
</comment>
<feature type="transmembrane region" description="Helical" evidence="6">
    <location>
        <begin position="45"/>
        <end position="66"/>
    </location>
</feature>
<reference evidence="8 9" key="1">
    <citation type="submission" date="2017-03" db="EMBL/GenBank/DDBJ databases">
        <authorList>
            <person name="Afonso C.L."/>
            <person name="Miller P.J."/>
            <person name="Scott M.A."/>
            <person name="Spackman E."/>
            <person name="Goraichik I."/>
            <person name="Dimitrov K.M."/>
            <person name="Suarez D.L."/>
            <person name="Swayne D.E."/>
        </authorList>
    </citation>
    <scope>NUCLEOTIDE SEQUENCE [LARGE SCALE GENOMIC DNA]</scope>
    <source>
        <strain evidence="8 9">CECT 7691</strain>
    </source>
</reference>
<keyword evidence="3 6" id="KW-0812">Transmembrane</keyword>
<comment type="similarity">
    <text evidence="2">Belongs to the EamA transporter family.</text>
</comment>
<evidence type="ECO:0000313" key="8">
    <source>
        <dbReference type="EMBL" id="SLN59593.1"/>
    </source>
</evidence>
<dbReference type="RefSeq" id="WP_085883956.1">
    <property type="nucleotide sequence ID" value="NZ_FWFR01000002.1"/>
</dbReference>
<dbReference type="InterPro" id="IPR037185">
    <property type="entry name" value="EmrE-like"/>
</dbReference>
<dbReference type="InParanoid" id="A0A1Y5TDQ3"/>
<feature type="transmembrane region" description="Helical" evidence="6">
    <location>
        <begin position="260"/>
        <end position="277"/>
    </location>
</feature>
<feature type="transmembrane region" description="Helical" evidence="6">
    <location>
        <begin position="105"/>
        <end position="125"/>
    </location>
</feature>
<keyword evidence="9" id="KW-1185">Reference proteome</keyword>
<dbReference type="GO" id="GO:0016020">
    <property type="term" value="C:membrane"/>
    <property type="evidence" value="ECO:0007669"/>
    <property type="project" value="UniProtKB-SubCell"/>
</dbReference>
<feature type="transmembrane region" description="Helical" evidence="6">
    <location>
        <begin position="78"/>
        <end position="99"/>
    </location>
</feature>
<feature type="transmembrane region" description="Helical" evidence="6">
    <location>
        <begin position="283"/>
        <end position="300"/>
    </location>
</feature>
<keyword evidence="5 6" id="KW-0472">Membrane</keyword>
<evidence type="ECO:0000256" key="3">
    <source>
        <dbReference type="ARBA" id="ARBA00022692"/>
    </source>
</evidence>
<dbReference type="EMBL" id="FWFR01000002">
    <property type="protein sequence ID" value="SLN59593.1"/>
    <property type="molecule type" value="Genomic_DNA"/>
</dbReference>
<evidence type="ECO:0000256" key="2">
    <source>
        <dbReference type="ARBA" id="ARBA00007362"/>
    </source>
</evidence>
<keyword evidence="4 6" id="KW-1133">Transmembrane helix</keyword>
<feature type="transmembrane region" description="Helical" evidence="6">
    <location>
        <begin position="227"/>
        <end position="248"/>
    </location>
</feature>
<evidence type="ECO:0000256" key="6">
    <source>
        <dbReference type="SAM" id="Phobius"/>
    </source>
</evidence>
<dbReference type="InterPro" id="IPR000620">
    <property type="entry name" value="EamA_dom"/>
</dbReference>
<protein>
    <submittedName>
        <fullName evidence="8">Putative inner membrane transporter yiJE</fullName>
    </submittedName>
</protein>
<dbReference type="Pfam" id="PF00892">
    <property type="entry name" value="EamA"/>
    <property type="match status" value="2"/>
</dbReference>
<evidence type="ECO:0000313" key="9">
    <source>
        <dbReference type="Proteomes" id="UP000193200"/>
    </source>
</evidence>
<organism evidence="8 9">
    <name type="scientific">Oceanibacterium hippocampi</name>
    <dbReference type="NCBI Taxonomy" id="745714"/>
    <lineage>
        <taxon>Bacteria</taxon>
        <taxon>Pseudomonadati</taxon>
        <taxon>Pseudomonadota</taxon>
        <taxon>Alphaproteobacteria</taxon>
        <taxon>Sneathiellales</taxon>
        <taxon>Sneathiellaceae</taxon>
        <taxon>Oceanibacterium</taxon>
    </lineage>
</organism>
<gene>
    <name evidence="8" type="primary">yijE_3</name>
    <name evidence="8" type="ORF">OCH7691_02622</name>
</gene>
<feature type="transmembrane region" description="Helical" evidence="6">
    <location>
        <begin position="15"/>
        <end position="39"/>
    </location>
</feature>